<evidence type="ECO:0000256" key="8">
    <source>
        <dbReference type="ARBA" id="ARBA00022989"/>
    </source>
</evidence>
<dbReference type="SMART" id="SM00382">
    <property type="entry name" value="AAA"/>
    <property type="match status" value="1"/>
</dbReference>
<dbReference type="PROSITE" id="PS50893">
    <property type="entry name" value="ABC_TRANSPORTER_2"/>
    <property type="match status" value="2"/>
</dbReference>
<feature type="domain" description="ABC transporter" evidence="11">
    <location>
        <begin position="1"/>
        <end position="164"/>
    </location>
</feature>
<dbReference type="InterPro" id="IPR036640">
    <property type="entry name" value="ABC1_TM_sf"/>
</dbReference>
<comment type="caution">
    <text evidence="13">The sequence shown here is derived from an EMBL/GenBank/DDBJ whole genome shotgun (WGS) entry which is preliminary data.</text>
</comment>
<evidence type="ECO:0000256" key="1">
    <source>
        <dbReference type="ARBA" id="ARBA00004128"/>
    </source>
</evidence>
<dbReference type="CDD" id="cd03244">
    <property type="entry name" value="ABCC_MRP_domain2"/>
    <property type="match status" value="1"/>
</dbReference>
<evidence type="ECO:0000256" key="7">
    <source>
        <dbReference type="ARBA" id="ARBA00022840"/>
    </source>
</evidence>
<comment type="similarity">
    <text evidence="2">Belongs to the ABC transporter superfamily. ABCC family. Conjugate transporter (TC 3.A.1.208) subfamily.</text>
</comment>
<feature type="transmembrane region" description="Helical" evidence="10">
    <location>
        <begin position="305"/>
        <end position="326"/>
    </location>
</feature>
<evidence type="ECO:0000256" key="10">
    <source>
        <dbReference type="SAM" id="Phobius"/>
    </source>
</evidence>
<dbReference type="SUPFAM" id="SSF52540">
    <property type="entry name" value="P-loop containing nucleoside triphosphate hydrolases"/>
    <property type="match status" value="2"/>
</dbReference>
<dbReference type="GO" id="GO:0140359">
    <property type="term" value="F:ABC-type transporter activity"/>
    <property type="evidence" value="ECO:0007669"/>
    <property type="project" value="InterPro"/>
</dbReference>
<feature type="transmembrane region" description="Helical" evidence="10">
    <location>
        <begin position="374"/>
        <end position="396"/>
    </location>
</feature>
<dbReference type="Gene3D" id="1.20.1560.10">
    <property type="entry name" value="ABC transporter type 1, transmembrane domain"/>
    <property type="match status" value="1"/>
</dbReference>
<evidence type="ECO:0000256" key="5">
    <source>
        <dbReference type="ARBA" id="ARBA00022737"/>
    </source>
</evidence>
<dbReference type="GO" id="GO:0005774">
    <property type="term" value="C:vacuolar membrane"/>
    <property type="evidence" value="ECO:0007669"/>
    <property type="project" value="UniProtKB-SubCell"/>
</dbReference>
<feature type="domain" description="ABC transporter" evidence="11">
    <location>
        <begin position="545"/>
        <end position="779"/>
    </location>
</feature>
<sequence length="784" mass="87293">MYKAAYVSQQAWIQNATVRDNILFGSRYNKKRYERVITACELKRDFDILDAGDQTEIGEKGINLSGGQKQRVNLARAVYSQADLYLLDDPLSAVDAHVGKAIFKNVVGHEGLLSKKTRVLVTHGVNWLPLVDNILVLSNGTINEQGSYQDLLKNNGPFSHFLREYFLGGPGVEDEELGVEKDKEEQEVEDAMKEAVECWTSEANTSADEAAVFWGYEARKRKKRKHISSARENQEGDYSRPVEQDPLLASLQHQLSTELSLSMTSGATGQRGGKLVTEEKLETGRVKKGVFLAYARAAGIKGLTISFLSFLLSQVLTLIGFNYLFWRCLVKASDKLHGLLLERLFHAPMSFFDQTPIGRILNRFSRDVDTVDNAIPLIIRDFLITACIILFTLIVILVQSPIFGAVLIPIVVVFMIIQNYYVRTSRQLKRIESIARSPIYVHFSESVTGAAVIRAYGATERFMLESERRVDRNQVYYFASQAAIRWLQLNMDVLANLVVLFSAIFQITSGGRGSDAGLSVSFALQAPLVHPNSRPRGRWPHKGDVTFHDFQARYRQGLDLVLKGVNCKINGGEKVGIVGRTGAGKSSLTLCLFRIIEATGGSIVIDGINIADIGLHDLRNKLTILPQDPVLFSGSLRMNIDPFDEYSDSELWTALERAHLKAFVSAQPEKLLYECGEEGVNLSIGQKQLVCLARSLLRHTKILILDEATAAIDLETDALIQATIRSAFQGCTVLAIAHRLNTIMDYDRVIVMDAGVISEFDSPQRLLDTKGIFYSMCQDAGLIE</sequence>
<dbReference type="Pfam" id="PF00664">
    <property type="entry name" value="ABC_membrane"/>
    <property type="match status" value="1"/>
</dbReference>
<evidence type="ECO:0000259" key="11">
    <source>
        <dbReference type="PROSITE" id="PS50893"/>
    </source>
</evidence>
<dbReference type="AlphaFoldDB" id="A0AAV4JCI4"/>
<accession>A0AAV4JCI4</accession>
<reference evidence="13 14" key="1">
    <citation type="journal article" date="2021" name="Elife">
        <title>Chloroplast acquisition without the gene transfer in kleptoplastic sea slugs, Plakobranchus ocellatus.</title>
        <authorList>
            <person name="Maeda T."/>
            <person name="Takahashi S."/>
            <person name="Yoshida T."/>
            <person name="Shimamura S."/>
            <person name="Takaki Y."/>
            <person name="Nagai Y."/>
            <person name="Toyoda A."/>
            <person name="Suzuki Y."/>
            <person name="Arimoto A."/>
            <person name="Ishii H."/>
            <person name="Satoh N."/>
            <person name="Nishiyama T."/>
            <person name="Hasebe M."/>
            <person name="Maruyama T."/>
            <person name="Minagawa J."/>
            <person name="Obokata J."/>
            <person name="Shigenobu S."/>
        </authorList>
    </citation>
    <scope>NUCLEOTIDE SEQUENCE [LARGE SCALE GENOMIC DNA]</scope>
</reference>
<dbReference type="InterPro" id="IPR003593">
    <property type="entry name" value="AAA+_ATPase"/>
</dbReference>
<proteinExistence type="inferred from homology"/>
<dbReference type="SUPFAM" id="SSF90123">
    <property type="entry name" value="ABC transporter transmembrane region"/>
    <property type="match status" value="1"/>
</dbReference>
<name>A0AAV4JCI4_9GAST</name>
<dbReference type="PROSITE" id="PS00211">
    <property type="entry name" value="ABC_TRANSPORTER_1"/>
    <property type="match status" value="1"/>
</dbReference>
<dbReference type="InterPro" id="IPR003439">
    <property type="entry name" value="ABC_transporter-like_ATP-bd"/>
</dbReference>
<dbReference type="GO" id="GO:0016887">
    <property type="term" value="F:ATP hydrolysis activity"/>
    <property type="evidence" value="ECO:0007669"/>
    <property type="project" value="InterPro"/>
</dbReference>
<gene>
    <name evidence="13" type="ORF">ElyMa_006872300</name>
</gene>
<dbReference type="GO" id="GO:0005524">
    <property type="term" value="F:ATP binding"/>
    <property type="evidence" value="ECO:0007669"/>
    <property type="project" value="UniProtKB-KW"/>
</dbReference>
<keyword evidence="9 10" id="KW-0472">Membrane</keyword>
<dbReference type="FunFam" id="3.40.50.300:FF:000997">
    <property type="entry name" value="Multidrug resistance-associated protein 1"/>
    <property type="match status" value="1"/>
</dbReference>
<keyword evidence="7" id="KW-0067">ATP-binding</keyword>
<dbReference type="InterPro" id="IPR017871">
    <property type="entry name" value="ABC_transporter-like_CS"/>
</dbReference>
<evidence type="ECO:0000256" key="4">
    <source>
        <dbReference type="ARBA" id="ARBA00022692"/>
    </source>
</evidence>
<dbReference type="FunFam" id="3.40.50.300:FF:000074">
    <property type="entry name" value="Multidrug resistance-associated protein 5 isoform 1"/>
    <property type="match status" value="1"/>
</dbReference>
<keyword evidence="5" id="KW-0677">Repeat</keyword>
<dbReference type="Gene3D" id="3.40.50.300">
    <property type="entry name" value="P-loop containing nucleotide triphosphate hydrolases"/>
    <property type="match status" value="2"/>
</dbReference>
<dbReference type="Pfam" id="PF00005">
    <property type="entry name" value="ABC_tran"/>
    <property type="match status" value="2"/>
</dbReference>
<evidence type="ECO:0000256" key="3">
    <source>
        <dbReference type="ARBA" id="ARBA00022448"/>
    </source>
</evidence>
<dbReference type="CDD" id="cd18603">
    <property type="entry name" value="ABC_6TM_MRP1_2_3_6_D2_like"/>
    <property type="match status" value="1"/>
</dbReference>
<feature type="domain" description="ABC transmembrane type-1" evidence="12">
    <location>
        <begin position="303"/>
        <end position="510"/>
    </location>
</feature>
<dbReference type="Proteomes" id="UP000762676">
    <property type="component" value="Unassembled WGS sequence"/>
</dbReference>
<comment type="subcellular location">
    <subcellularLocation>
        <location evidence="1">Vacuole membrane</location>
        <topology evidence="1">Multi-pass membrane protein</topology>
    </subcellularLocation>
</comment>
<dbReference type="EMBL" id="BMAT01013750">
    <property type="protein sequence ID" value="GFS19403.1"/>
    <property type="molecule type" value="Genomic_DNA"/>
</dbReference>
<dbReference type="InterPro" id="IPR050173">
    <property type="entry name" value="ABC_transporter_C-like"/>
</dbReference>
<protein>
    <submittedName>
        <fullName evidence="13">Multidrug resistance-associated protein 1</fullName>
    </submittedName>
</protein>
<evidence type="ECO:0000256" key="9">
    <source>
        <dbReference type="ARBA" id="ARBA00023136"/>
    </source>
</evidence>
<evidence type="ECO:0000256" key="2">
    <source>
        <dbReference type="ARBA" id="ARBA00009726"/>
    </source>
</evidence>
<organism evidence="13 14">
    <name type="scientific">Elysia marginata</name>
    <dbReference type="NCBI Taxonomy" id="1093978"/>
    <lineage>
        <taxon>Eukaryota</taxon>
        <taxon>Metazoa</taxon>
        <taxon>Spiralia</taxon>
        <taxon>Lophotrochozoa</taxon>
        <taxon>Mollusca</taxon>
        <taxon>Gastropoda</taxon>
        <taxon>Heterobranchia</taxon>
        <taxon>Euthyneura</taxon>
        <taxon>Panpulmonata</taxon>
        <taxon>Sacoglossa</taxon>
        <taxon>Placobranchoidea</taxon>
        <taxon>Plakobranchidae</taxon>
        <taxon>Elysia</taxon>
    </lineage>
</organism>
<keyword evidence="14" id="KW-1185">Reference proteome</keyword>
<evidence type="ECO:0000256" key="6">
    <source>
        <dbReference type="ARBA" id="ARBA00022741"/>
    </source>
</evidence>
<keyword evidence="4 10" id="KW-0812">Transmembrane</keyword>
<dbReference type="PANTHER" id="PTHR24223">
    <property type="entry name" value="ATP-BINDING CASSETTE SUB-FAMILY C"/>
    <property type="match status" value="1"/>
</dbReference>
<dbReference type="CDD" id="cd03250">
    <property type="entry name" value="ABCC_MRP_domain1"/>
    <property type="match status" value="1"/>
</dbReference>
<dbReference type="PANTHER" id="PTHR24223:SF443">
    <property type="entry name" value="MULTIDRUG-RESISTANCE LIKE PROTEIN 1, ISOFORM I"/>
    <property type="match status" value="1"/>
</dbReference>
<feature type="transmembrane region" description="Helical" evidence="10">
    <location>
        <begin position="402"/>
        <end position="422"/>
    </location>
</feature>
<dbReference type="InterPro" id="IPR011527">
    <property type="entry name" value="ABC1_TM_dom"/>
</dbReference>
<evidence type="ECO:0000313" key="13">
    <source>
        <dbReference type="EMBL" id="GFS19403.1"/>
    </source>
</evidence>
<keyword evidence="3" id="KW-0813">Transport</keyword>
<keyword evidence="8 10" id="KW-1133">Transmembrane helix</keyword>
<evidence type="ECO:0000259" key="12">
    <source>
        <dbReference type="PROSITE" id="PS50929"/>
    </source>
</evidence>
<dbReference type="InterPro" id="IPR027417">
    <property type="entry name" value="P-loop_NTPase"/>
</dbReference>
<evidence type="ECO:0000313" key="14">
    <source>
        <dbReference type="Proteomes" id="UP000762676"/>
    </source>
</evidence>
<keyword evidence="6" id="KW-0547">Nucleotide-binding</keyword>
<dbReference type="PROSITE" id="PS50929">
    <property type="entry name" value="ABC_TM1F"/>
    <property type="match status" value="1"/>
</dbReference>